<dbReference type="AlphaFoldDB" id="A0A645AN02"/>
<accession>A0A645AN02</accession>
<gene>
    <name evidence="1" type="ORF">SDC9_101337</name>
</gene>
<protein>
    <submittedName>
        <fullName evidence="1">Uncharacterized protein</fullName>
    </submittedName>
</protein>
<dbReference type="EMBL" id="VSSQ01014860">
    <property type="protein sequence ID" value="MPM54559.1"/>
    <property type="molecule type" value="Genomic_DNA"/>
</dbReference>
<sequence>MTIRGLSFMFCALAAAAGTAVAEEQVLTMDLSTRPEKIEEIRTPVDKKSETVDYLIPIPSTGGQDFQFQCRLKLTYFGNYAAVAVGLAQSDKMARRVRLYFRKGDGNLTLCGFALGNALTPEIKPFQKYTENDFILNIGYSGKQNELNFKVSTPDGKMLYDGTRIPFRGGRFAADRVVVSVVDSVADGAAYLNYDAAGEQLTGQSFNSEKNRYYCNFALDDILITYSKE</sequence>
<name>A0A645AN02_9ZZZZ</name>
<proteinExistence type="predicted"/>
<evidence type="ECO:0000313" key="1">
    <source>
        <dbReference type="EMBL" id="MPM54559.1"/>
    </source>
</evidence>
<organism evidence="1">
    <name type="scientific">bioreactor metagenome</name>
    <dbReference type="NCBI Taxonomy" id="1076179"/>
    <lineage>
        <taxon>unclassified sequences</taxon>
        <taxon>metagenomes</taxon>
        <taxon>ecological metagenomes</taxon>
    </lineage>
</organism>
<reference evidence="1" key="1">
    <citation type="submission" date="2019-08" db="EMBL/GenBank/DDBJ databases">
        <authorList>
            <person name="Kucharzyk K."/>
            <person name="Murdoch R.W."/>
            <person name="Higgins S."/>
            <person name="Loffler F."/>
        </authorList>
    </citation>
    <scope>NUCLEOTIDE SEQUENCE</scope>
</reference>
<comment type="caution">
    <text evidence="1">The sequence shown here is derived from an EMBL/GenBank/DDBJ whole genome shotgun (WGS) entry which is preliminary data.</text>
</comment>